<evidence type="ECO:0000313" key="1">
    <source>
        <dbReference type="EMBL" id="TPG38218.1"/>
    </source>
</evidence>
<dbReference type="OrthoDB" id="982293at2"/>
<dbReference type="Proteomes" id="UP000319700">
    <property type="component" value="Unassembled WGS sequence"/>
</dbReference>
<proteinExistence type="predicted"/>
<dbReference type="AlphaFoldDB" id="A0A502EKJ1"/>
<dbReference type="EMBL" id="RCZH01000011">
    <property type="protein sequence ID" value="TPG38218.1"/>
    <property type="molecule type" value="Genomic_DNA"/>
</dbReference>
<name>A0A502EKJ1_9FLAO</name>
<keyword evidence="2" id="KW-1185">Reference proteome</keyword>
<evidence type="ECO:0000313" key="2">
    <source>
        <dbReference type="Proteomes" id="UP000319700"/>
    </source>
</evidence>
<accession>A0A502EKJ1</accession>
<gene>
    <name evidence="1" type="ORF">EAH81_17475</name>
</gene>
<organism evidence="1 2">
    <name type="scientific">Flavobacterium pectinovorum</name>
    <dbReference type="NCBI Taxonomy" id="29533"/>
    <lineage>
        <taxon>Bacteria</taxon>
        <taxon>Pseudomonadati</taxon>
        <taxon>Bacteroidota</taxon>
        <taxon>Flavobacteriia</taxon>
        <taxon>Flavobacteriales</taxon>
        <taxon>Flavobacteriaceae</taxon>
        <taxon>Flavobacterium</taxon>
    </lineage>
</organism>
<evidence type="ECO:0008006" key="3">
    <source>
        <dbReference type="Google" id="ProtNLM"/>
    </source>
</evidence>
<protein>
    <recommendedName>
        <fullName evidence="3">HEAT repeat domain-containing protein</fullName>
    </recommendedName>
</protein>
<dbReference type="RefSeq" id="WP_140509385.1">
    <property type="nucleotide sequence ID" value="NZ_RCZH01000011.1"/>
</dbReference>
<comment type="caution">
    <text evidence="1">The sequence shown here is derived from an EMBL/GenBank/DDBJ whole genome shotgun (WGS) entry which is preliminary data.</text>
</comment>
<sequence length="146" mass="17276">MKTPKSSEDLIQEIFLCADLTEKLGDLRIRQLLMLLPKVSDEIVVESVIKVFNNKDRNETLYLDQLYAGKILTNVNPKSELDFKSILNMVLENWNKSIRDMPLWLFNTYKKDDLNNMLLSIVNNPFESNERRDKAETMMWWIKSFK</sequence>
<reference evidence="1 2" key="1">
    <citation type="journal article" date="2019" name="Environ. Microbiol.">
        <title>Species interactions and distinct microbial communities in high Arctic permafrost affected cryosols are associated with the CH4 and CO2 gas fluxes.</title>
        <authorList>
            <person name="Altshuler I."/>
            <person name="Hamel J."/>
            <person name="Turney S."/>
            <person name="Magnuson E."/>
            <person name="Levesque R."/>
            <person name="Greer C."/>
            <person name="Whyte L.G."/>
        </authorList>
    </citation>
    <scope>NUCLEOTIDE SEQUENCE [LARGE SCALE GENOMIC DNA]</scope>
    <source>
        <strain evidence="1 2">42</strain>
    </source>
</reference>